<keyword evidence="3" id="KW-1185">Reference proteome</keyword>
<proteinExistence type="predicted"/>
<protein>
    <submittedName>
        <fullName evidence="2">Uncharacterized protein</fullName>
    </submittedName>
</protein>
<gene>
    <name evidence="2" type="ORF">MUK42_28662</name>
</gene>
<accession>A0A9E7GD99</accession>
<evidence type="ECO:0000256" key="1">
    <source>
        <dbReference type="SAM" id="MobiDB-lite"/>
    </source>
</evidence>
<sequence length="69" mass="7557">MSKVTSALFGLDLSHTLITQPAVRLCLDLIPGVDSSSPLRPNAVQASTGFHLFRERSKQPSREDKVKAH</sequence>
<evidence type="ECO:0000313" key="2">
    <source>
        <dbReference type="EMBL" id="URE13214.1"/>
    </source>
</evidence>
<feature type="region of interest" description="Disordered" evidence="1">
    <location>
        <begin position="50"/>
        <end position="69"/>
    </location>
</feature>
<dbReference type="EMBL" id="CP097508">
    <property type="protein sequence ID" value="URE13214.1"/>
    <property type="molecule type" value="Genomic_DNA"/>
</dbReference>
<name>A0A9E7GD99_9LILI</name>
<feature type="compositionally biased region" description="Basic and acidic residues" evidence="1">
    <location>
        <begin position="52"/>
        <end position="69"/>
    </location>
</feature>
<evidence type="ECO:0000313" key="3">
    <source>
        <dbReference type="Proteomes" id="UP001055439"/>
    </source>
</evidence>
<organism evidence="2 3">
    <name type="scientific">Musa troglodytarum</name>
    <name type="common">fe'i banana</name>
    <dbReference type="NCBI Taxonomy" id="320322"/>
    <lineage>
        <taxon>Eukaryota</taxon>
        <taxon>Viridiplantae</taxon>
        <taxon>Streptophyta</taxon>
        <taxon>Embryophyta</taxon>
        <taxon>Tracheophyta</taxon>
        <taxon>Spermatophyta</taxon>
        <taxon>Magnoliopsida</taxon>
        <taxon>Liliopsida</taxon>
        <taxon>Zingiberales</taxon>
        <taxon>Musaceae</taxon>
        <taxon>Musa</taxon>
    </lineage>
</organism>
<dbReference type="AlphaFoldDB" id="A0A9E7GD99"/>
<reference evidence="2" key="1">
    <citation type="submission" date="2022-05" db="EMBL/GenBank/DDBJ databases">
        <title>The Musa troglodytarum L. genome provides insights into the mechanism of non-climacteric behaviour and enrichment of carotenoids.</title>
        <authorList>
            <person name="Wang J."/>
        </authorList>
    </citation>
    <scope>NUCLEOTIDE SEQUENCE</scope>
    <source>
        <tissue evidence="2">Leaf</tissue>
    </source>
</reference>
<dbReference type="Proteomes" id="UP001055439">
    <property type="component" value="Chromosome 6"/>
</dbReference>